<keyword evidence="4" id="KW-0276">Fatty acid metabolism</keyword>
<keyword evidence="7" id="KW-0275">Fatty acid biosynthesis</keyword>
<name>A0A6A0BCK5_9LACT</name>
<comment type="similarity">
    <text evidence="1">Belongs to the acyl-ACP thioesterase family.</text>
</comment>
<evidence type="ECO:0000313" key="11">
    <source>
        <dbReference type="Proteomes" id="UP000480303"/>
    </source>
</evidence>
<evidence type="ECO:0000259" key="9">
    <source>
        <dbReference type="Pfam" id="PF20791"/>
    </source>
</evidence>
<dbReference type="SUPFAM" id="SSF54637">
    <property type="entry name" value="Thioesterase/thiol ester dehydrase-isomerase"/>
    <property type="match status" value="2"/>
</dbReference>
<dbReference type="InterPro" id="IPR049427">
    <property type="entry name" value="Acyl-ACP_TE_C"/>
</dbReference>
<protein>
    <submittedName>
        <fullName evidence="10">Acyl-ACP thioesterase</fullName>
    </submittedName>
</protein>
<dbReference type="Pfam" id="PF20791">
    <property type="entry name" value="Acyl-ACP_TE_C"/>
    <property type="match status" value="1"/>
</dbReference>
<evidence type="ECO:0000256" key="2">
    <source>
        <dbReference type="ARBA" id="ARBA00022516"/>
    </source>
</evidence>
<dbReference type="InterPro" id="IPR002864">
    <property type="entry name" value="Acyl-ACP_thioesterase_NHD"/>
</dbReference>
<dbReference type="GO" id="GO:0016297">
    <property type="term" value="F:fatty acyl-[ACP] hydrolase activity"/>
    <property type="evidence" value="ECO:0007669"/>
    <property type="project" value="InterPro"/>
</dbReference>
<keyword evidence="2" id="KW-0444">Lipid biosynthesis</keyword>
<dbReference type="CDD" id="cd00586">
    <property type="entry name" value="4HBT"/>
    <property type="match status" value="1"/>
</dbReference>
<comment type="caution">
    <text evidence="10">The sequence shown here is derived from an EMBL/GenBank/DDBJ whole genome shotgun (WGS) entry which is preliminary data.</text>
</comment>
<accession>A0A6A0BCK5</accession>
<dbReference type="Gene3D" id="3.10.129.10">
    <property type="entry name" value="Hotdog Thioesterase"/>
    <property type="match status" value="1"/>
</dbReference>
<dbReference type="Proteomes" id="UP000480303">
    <property type="component" value="Unassembled WGS sequence"/>
</dbReference>
<keyword evidence="5" id="KW-0809">Transit peptide</keyword>
<feature type="domain" description="Acyl-ACP thioesterase N-terminal hotdog" evidence="8">
    <location>
        <begin position="3"/>
        <end position="131"/>
    </location>
</feature>
<evidence type="ECO:0000256" key="7">
    <source>
        <dbReference type="ARBA" id="ARBA00023160"/>
    </source>
</evidence>
<dbReference type="AlphaFoldDB" id="A0A6A0BCK5"/>
<organism evidence="10 11">
    <name type="scientific">Pseudolactococcus hodotermopsidis</name>
    <dbReference type="NCBI Taxonomy" id="2709157"/>
    <lineage>
        <taxon>Bacteria</taxon>
        <taxon>Bacillati</taxon>
        <taxon>Bacillota</taxon>
        <taxon>Bacilli</taxon>
        <taxon>Lactobacillales</taxon>
        <taxon>Streptococcaceae</taxon>
        <taxon>Pseudolactococcus</taxon>
    </lineage>
</organism>
<dbReference type="EMBL" id="BLLI01000029">
    <property type="protein sequence ID" value="GFH42576.1"/>
    <property type="molecule type" value="Genomic_DNA"/>
</dbReference>
<evidence type="ECO:0000256" key="1">
    <source>
        <dbReference type="ARBA" id="ARBA00006500"/>
    </source>
</evidence>
<evidence type="ECO:0000256" key="4">
    <source>
        <dbReference type="ARBA" id="ARBA00022832"/>
    </source>
</evidence>
<reference evidence="10 11" key="1">
    <citation type="submission" date="2020-02" db="EMBL/GenBank/DDBJ databases">
        <title>Draft genome sequence of Lactococcus sp. Hs30E4-3.</title>
        <authorList>
            <person name="Noda S."/>
            <person name="Yuki M."/>
            <person name="Ohkuma M."/>
        </authorList>
    </citation>
    <scope>NUCLEOTIDE SEQUENCE [LARGE SCALE GENOMIC DNA]</scope>
    <source>
        <strain evidence="10 11">Hs30E4-3</strain>
    </source>
</reference>
<dbReference type="RefSeq" id="WP_172208730.1">
    <property type="nucleotide sequence ID" value="NZ_BLLI01000029.1"/>
</dbReference>
<evidence type="ECO:0000256" key="3">
    <source>
        <dbReference type="ARBA" id="ARBA00022801"/>
    </source>
</evidence>
<dbReference type="GO" id="GO:0000036">
    <property type="term" value="F:acyl carrier activity"/>
    <property type="evidence" value="ECO:0007669"/>
    <property type="project" value="TreeGrafter"/>
</dbReference>
<keyword evidence="6" id="KW-0443">Lipid metabolism</keyword>
<sequence length="245" mass="29045">MLIYKNEFTVPYYESDVTGNIKLPSLFNIALQLSGEQGAILNRSDQWTKAHYNYTWIVVEYEVDIQRLPVFNETMTIETFAKTYNKFFCYRDFIFYAENGDELLKISSTWVLIDVDTRKVAHVEDEIVAPYQSEKIKRIIRGHRFRELKLEPTCERNYFVRFNDIDQNGHVNNSKYLDWMIDMLDFDFLSTHVPQKIYLKYAKEVLYGVSVKSRAEVVGEQSFHEILTDDLNAQAEIIWRKNDDL</sequence>
<dbReference type="PANTHER" id="PTHR31727">
    <property type="entry name" value="OLEOYL-ACYL CARRIER PROTEIN THIOESTERASE 1, CHLOROPLASTIC"/>
    <property type="match status" value="1"/>
</dbReference>
<keyword evidence="3" id="KW-0378">Hydrolase</keyword>
<dbReference type="InterPro" id="IPR045023">
    <property type="entry name" value="FATA/B"/>
</dbReference>
<evidence type="ECO:0000313" key="10">
    <source>
        <dbReference type="EMBL" id="GFH42576.1"/>
    </source>
</evidence>
<evidence type="ECO:0000256" key="6">
    <source>
        <dbReference type="ARBA" id="ARBA00023098"/>
    </source>
</evidence>
<dbReference type="PANTHER" id="PTHR31727:SF6">
    <property type="entry name" value="OLEOYL-ACYL CARRIER PROTEIN THIOESTERASE 1, CHLOROPLASTIC"/>
    <property type="match status" value="1"/>
</dbReference>
<keyword evidence="11" id="KW-1185">Reference proteome</keyword>
<dbReference type="InterPro" id="IPR029069">
    <property type="entry name" value="HotDog_dom_sf"/>
</dbReference>
<dbReference type="Pfam" id="PF01643">
    <property type="entry name" value="Acyl-ACP_TE"/>
    <property type="match status" value="1"/>
</dbReference>
<gene>
    <name evidence="10" type="ORF">Hs30E_11270</name>
</gene>
<proteinExistence type="inferred from homology"/>
<evidence type="ECO:0000259" key="8">
    <source>
        <dbReference type="Pfam" id="PF01643"/>
    </source>
</evidence>
<evidence type="ECO:0000256" key="5">
    <source>
        <dbReference type="ARBA" id="ARBA00022946"/>
    </source>
</evidence>
<feature type="domain" description="Acyl-ACP thioesterase-like C-terminal" evidence="9">
    <location>
        <begin position="154"/>
        <end position="241"/>
    </location>
</feature>